<keyword evidence="3" id="KW-1185">Reference proteome</keyword>
<dbReference type="OrthoDB" id="1698854at2"/>
<gene>
    <name evidence="2" type="ORF">GCM10011351_10760</name>
</gene>
<organism evidence="2 3">
    <name type="scientific">Paraliobacillus quinghaiensis</name>
    <dbReference type="NCBI Taxonomy" id="470815"/>
    <lineage>
        <taxon>Bacteria</taxon>
        <taxon>Bacillati</taxon>
        <taxon>Bacillota</taxon>
        <taxon>Bacilli</taxon>
        <taxon>Bacillales</taxon>
        <taxon>Bacillaceae</taxon>
        <taxon>Paraliobacillus</taxon>
    </lineage>
</organism>
<reference evidence="2" key="1">
    <citation type="journal article" date="2014" name="Int. J. Syst. Evol. Microbiol.">
        <title>Complete genome sequence of Corynebacterium casei LMG S-19264T (=DSM 44701T), isolated from a smear-ripened cheese.</title>
        <authorList>
            <consortium name="US DOE Joint Genome Institute (JGI-PGF)"/>
            <person name="Walter F."/>
            <person name="Albersmeier A."/>
            <person name="Kalinowski J."/>
            <person name="Ruckert C."/>
        </authorList>
    </citation>
    <scope>NUCLEOTIDE SEQUENCE</scope>
    <source>
        <strain evidence="2">CGMCC 1.6333</strain>
    </source>
</reference>
<reference evidence="2" key="2">
    <citation type="submission" date="2020-09" db="EMBL/GenBank/DDBJ databases">
        <authorList>
            <person name="Sun Q."/>
            <person name="Zhou Y."/>
        </authorList>
    </citation>
    <scope>NUCLEOTIDE SEQUENCE</scope>
    <source>
        <strain evidence="2">CGMCC 1.6333</strain>
    </source>
</reference>
<proteinExistence type="predicted"/>
<evidence type="ECO:0000256" key="1">
    <source>
        <dbReference type="SAM" id="Phobius"/>
    </source>
</evidence>
<comment type="caution">
    <text evidence="2">The sequence shown here is derived from an EMBL/GenBank/DDBJ whole genome shotgun (WGS) entry which is preliminary data.</text>
</comment>
<protein>
    <submittedName>
        <fullName evidence="2">Membrane protein</fullName>
    </submittedName>
</protein>
<name>A0A917TMX3_9BACI</name>
<dbReference type="InterPro" id="IPR010718">
    <property type="entry name" value="DUF1294"/>
</dbReference>
<evidence type="ECO:0000313" key="3">
    <source>
        <dbReference type="Proteomes" id="UP000618460"/>
    </source>
</evidence>
<feature type="transmembrane region" description="Helical" evidence="1">
    <location>
        <begin position="63"/>
        <end position="86"/>
    </location>
</feature>
<evidence type="ECO:0000313" key="2">
    <source>
        <dbReference type="EMBL" id="GGM26820.1"/>
    </source>
</evidence>
<keyword evidence="1" id="KW-0472">Membrane</keyword>
<dbReference type="RefSeq" id="WP_117154786.1">
    <property type="nucleotide sequence ID" value="NZ_BMLG01000003.1"/>
</dbReference>
<keyword evidence="1" id="KW-1133">Transmembrane helix</keyword>
<dbReference type="GO" id="GO:0003676">
    <property type="term" value="F:nucleic acid binding"/>
    <property type="evidence" value="ECO:0007669"/>
    <property type="project" value="InterPro"/>
</dbReference>
<feature type="transmembrane region" description="Helical" evidence="1">
    <location>
        <begin position="38"/>
        <end position="57"/>
    </location>
</feature>
<feature type="transmembrane region" description="Helical" evidence="1">
    <location>
        <begin position="6"/>
        <end position="22"/>
    </location>
</feature>
<dbReference type="Proteomes" id="UP000618460">
    <property type="component" value="Unassembled WGS sequence"/>
</dbReference>
<accession>A0A917TMX3</accession>
<dbReference type="PIRSF" id="PIRSF002599">
    <property type="entry name" value="Cold_shock_A"/>
    <property type="match status" value="1"/>
</dbReference>
<dbReference type="AlphaFoldDB" id="A0A917TMX3"/>
<dbReference type="EMBL" id="BMLG01000003">
    <property type="protein sequence ID" value="GGM26820.1"/>
    <property type="molecule type" value="Genomic_DNA"/>
</dbReference>
<keyword evidence="1" id="KW-0812">Transmembrane</keyword>
<sequence>MQLIMIYTFAINIIGFILMGIDKRRARKRMWRIPEKTLWIIALLGGSFGSLLGMRHFRHKTKHTIFTIGMPLLIVIQTVLIFWVYLKNS</sequence>
<dbReference type="Pfam" id="PF06961">
    <property type="entry name" value="DUF1294"/>
    <property type="match status" value="1"/>
</dbReference>
<dbReference type="InterPro" id="IPR012156">
    <property type="entry name" value="Cold_shock_CspA"/>
</dbReference>